<evidence type="ECO:0000313" key="2">
    <source>
        <dbReference type="EMBL" id="KKK48208.1"/>
    </source>
</evidence>
<accession>A0A0F8VV27</accession>
<dbReference type="InterPro" id="IPR026881">
    <property type="entry name" value="WYL_dom"/>
</dbReference>
<dbReference type="PROSITE" id="PS52050">
    <property type="entry name" value="WYL"/>
    <property type="match status" value="1"/>
</dbReference>
<feature type="domain" description="WYL" evidence="1">
    <location>
        <begin position="29"/>
        <end position="92"/>
    </location>
</feature>
<organism evidence="2">
    <name type="scientific">marine sediment metagenome</name>
    <dbReference type="NCBI Taxonomy" id="412755"/>
    <lineage>
        <taxon>unclassified sequences</taxon>
        <taxon>metagenomes</taxon>
        <taxon>ecological metagenomes</taxon>
    </lineage>
</organism>
<dbReference type="Pfam" id="PF13280">
    <property type="entry name" value="WYL"/>
    <property type="match status" value="1"/>
</dbReference>
<protein>
    <recommendedName>
        <fullName evidence="1">WYL domain-containing protein</fullName>
    </recommendedName>
</protein>
<feature type="non-terminal residue" evidence="2">
    <location>
        <position position="1"/>
    </location>
</feature>
<evidence type="ECO:0000259" key="1">
    <source>
        <dbReference type="Pfam" id="PF13280"/>
    </source>
</evidence>
<name>A0A0F8VV27_9ZZZZ</name>
<proteinExistence type="predicted"/>
<dbReference type="AlphaFoldDB" id="A0A0F8VV27"/>
<reference evidence="2" key="1">
    <citation type="journal article" date="2015" name="Nature">
        <title>Complex archaea that bridge the gap between prokaryotes and eukaryotes.</title>
        <authorList>
            <person name="Spang A."/>
            <person name="Saw J.H."/>
            <person name="Jorgensen S.L."/>
            <person name="Zaremba-Niedzwiedzka K."/>
            <person name="Martijn J."/>
            <person name="Lind A.E."/>
            <person name="van Eijk R."/>
            <person name="Schleper C."/>
            <person name="Guy L."/>
            <person name="Ettema T.J."/>
        </authorList>
    </citation>
    <scope>NUCLEOTIDE SEQUENCE</scope>
</reference>
<sequence>ALAQTEEIIPPEEQVLPEETILSPMELIPVAIAHRQHLQIEYTNRRGELKQYVIEPYEVGGNKSHPAGYLWGWDINADTIKSFFLSNLSDVQLLETIFVPRF</sequence>
<gene>
    <name evidence="2" type="ORF">LCGC14_3147440</name>
</gene>
<comment type="caution">
    <text evidence="2">The sequence shown here is derived from an EMBL/GenBank/DDBJ whole genome shotgun (WGS) entry which is preliminary data.</text>
</comment>
<dbReference type="EMBL" id="LAZR01069182">
    <property type="protein sequence ID" value="KKK48208.1"/>
    <property type="molecule type" value="Genomic_DNA"/>
</dbReference>